<dbReference type="AlphaFoldDB" id="A0ABD1Y4M0"/>
<evidence type="ECO:0000259" key="9">
    <source>
        <dbReference type="PROSITE" id="PS51294"/>
    </source>
</evidence>
<feature type="domain" description="HTH myb-type" evidence="9">
    <location>
        <begin position="63"/>
        <end position="117"/>
    </location>
</feature>
<name>A0ABD1Y4M0_9MARC</name>
<comment type="subcellular location">
    <subcellularLocation>
        <location evidence="1">Nucleus</location>
    </subcellularLocation>
</comment>
<protein>
    <submittedName>
        <fullName evidence="10">Uncharacterized protein</fullName>
    </submittedName>
</protein>
<dbReference type="Pfam" id="PF00249">
    <property type="entry name" value="Myb_DNA-binding"/>
    <property type="match status" value="2"/>
</dbReference>
<keyword evidence="6" id="KW-0539">Nucleus</keyword>
<evidence type="ECO:0000256" key="1">
    <source>
        <dbReference type="ARBA" id="ARBA00004123"/>
    </source>
</evidence>
<dbReference type="PROSITE" id="PS51294">
    <property type="entry name" value="HTH_MYB"/>
    <property type="match status" value="2"/>
</dbReference>
<dbReference type="PANTHER" id="PTHR48000:SF46">
    <property type="entry name" value="TRANSCRIPTION FACTOR MYB36"/>
    <property type="match status" value="1"/>
</dbReference>
<dbReference type="Gene3D" id="1.10.10.60">
    <property type="entry name" value="Homeodomain-like"/>
    <property type="match status" value="2"/>
</dbReference>
<evidence type="ECO:0000313" key="11">
    <source>
        <dbReference type="Proteomes" id="UP001605036"/>
    </source>
</evidence>
<dbReference type="EMBL" id="JBHFFA010000006">
    <property type="protein sequence ID" value="KAL2621713.1"/>
    <property type="molecule type" value="Genomic_DNA"/>
</dbReference>
<evidence type="ECO:0000256" key="5">
    <source>
        <dbReference type="ARBA" id="ARBA00023163"/>
    </source>
</evidence>
<dbReference type="InterPro" id="IPR017930">
    <property type="entry name" value="Myb_dom"/>
</dbReference>
<keyword evidence="2" id="KW-0677">Repeat</keyword>
<dbReference type="InterPro" id="IPR001005">
    <property type="entry name" value="SANT/Myb"/>
</dbReference>
<keyword evidence="5" id="KW-0804">Transcription</keyword>
<comment type="caution">
    <text evidence="10">The sequence shown here is derived from an EMBL/GenBank/DDBJ whole genome shotgun (WGS) entry which is preliminary data.</text>
</comment>
<dbReference type="GO" id="GO:0003677">
    <property type="term" value="F:DNA binding"/>
    <property type="evidence" value="ECO:0007669"/>
    <property type="project" value="UniProtKB-KW"/>
</dbReference>
<dbReference type="InterPro" id="IPR009057">
    <property type="entry name" value="Homeodomain-like_sf"/>
</dbReference>
<feature type="region of interest" description="Disordered" evidence="7">
    <location>
        <begin position="391"/>
        <end position="411"/>
    </location>
</feature>
<feature type="domain" description="HTH myb-type" evidence="9">
    <location>
        <begin position="9"/>
        <end position="62"/>
    </location>
</feature>
<sequence length="411" mass="45428">MGRAPCCDKANVKRGPWSPEEDAKLKSFIEQNGTGGNWIALPRKAGLKRCGKSCRLRWINYLRPDIKHGNFTVEEEEIIYKFHSQIGSKWSQIAAQLPGRTDNDIKNYWNTRLKKKLPGRGSVSCCRKLHPYQMSTGIYSHLGRRVDNMADQLEALFARRENLLHGQCLSYYCLGQQQKQYIGGPEQQHPNGFVEQNIHQPDQFSAGFLNLNKAKMNRFSEIQSGLMSIISSGESAASDSASDYSSIQPVSSMEYGYPMHGSTALSYDSPTSASSVCSKLQLSPLQNVFGNYDANSFVDPGYEVYQDSSAQNPDARMLNFWNPRLETTYRYNPAPPLSRVALLPTSGLSDNLVFAGQGLSEVGVAKADLAACAEGPTAEWWNTMDTLMNSVGEDLSPGSSSSSSSRPAGDW</sequence>
<feature type="domain" description="Myb-like" evidence="8">
    <location>
        <begin position="63"/>
        <end position="113"/>
    </location>
</feature>
<evidence type="ECO:0000256" key="7">
    <source>
        <dbReference type="SAM" id="MobiDB-lite"/>
    </source>
</evidence>
<dbReference type="GO" id="GO:0005634">
    <property type="term" value="C:nucleus"/>
    <property type="evidence" value="ECO:0007669"/>
    <property type="project" value="UniProtKB-SubCell"/>
</dbReference>
<proteinExistence type="predicted"/>
<evidence type="ECO:0000256" key="6">
    <source>
        <dbReference type="ARBA" id="ARBA00023242"/>
    </source>
</evidence>
<dbReference type="PROSITE" id="PS50090">
    <property type="entry name" value="MYB_LIKE"/>
    <property type="match status" value="2"/>
</dbReference>
<feature type="domain" description="Myb-like" evidence="8">
    <location>
        <begin position="9"/>
        <end position="62"/>
    </location>
</feature>
<dbReference type="FunFam" id="1.10.10.60:FF:000015">
    <property type="entry name" value="Transcription factor RAX3"/>
    <property type="match status" value="1"/>
</dbReference>
<dbReference type="Proteomes" id="UP001605036">
    <property type="component" value="Unassembled WGS sequence"/>
</dbReference>
<dbReference type="SMART" id="SM00717">
    <property type="entry name" value="SANT"/>
    <property type="match status" value="2"/>
</dbReference>
<evidence type="ECO:0000256" key="4">
    <source>
        <dbReference type="ARBA" id="ARBA00023125"/>
    </source>
</evidence>
<dbReference type="PANTHER" id="PTHR48000">
    <property type="entry name" value="OS09G0431300 PROTEIN"/>
    <property type="match status" value="1"/>
</dbReference>
<keyword evidence="3" id="KW-0805">Transcription regulation</keyword>
<keyword evidence="11" id="KW-1185">Reference proteome</keyword>
<dbReference type="SUPFAM" id="SSF46689">
    <property type="entry name" value="Homeodomain-like"/>
    <property type="match status" value="1"/>
</dbReference>
<accession>A0ABD1Y4M0</accession>
<keyword evidence="4" id="KW-0238">DNA-binding</keyword>
<dbReference type="CDD" id="cd00167">
    <property type="entry name" value="SANT"/>
    <property type="match status" value="2"/>
</dbReference>
<evidence type="ECO:0000313" key="10">
    <source>
        <dbReference type="EMBL" id="KAL2621713.1"/>
    </source>
</evidence>
<organism evidence="10 11">
    <name type="scientific">Riccia fluitans</name>
    <dbReference type="NCBI Taxonomy" id="41844"/>
    <lineage>
        <taxon>Eukaryota</taxon>
        <taxon>Viridiplantae</taxon>
        <taxon>Streptophyta</taxon>
        <taxon>Embryophyta</taxon>
        <taxon>Marchantiophyta</taxon>
        <taxon>Marchantiopsida</taxon>
        <taxon>Marchantiidae</taxon>
        <taxon>Marchantiales</taxon>
        <taxon>Ricciaceae</taxon>
        <taxon>Riccia</taxon>
    </lineage>
</organism>
<gene>
    <name evidence="10" type="ORF">R1flu_001918</name>
</gene>
<evidence type="ECO:0000259" key="8">
    <source>
        <dbReference type="PROSITE" id="PS50090"/>
    </source>
</evidence>
<evidence type="ECO:0000256" key="2">
    <source>
        <dbReference type="ARBA" id="ARBA00022737"/>
    </source>
</evidence>
<evidence type="ECO:0000256" key="3">
    <source>
        <dbReference type="ARBA" id="ARBA00023015"/>
    </source>
</evidence>
<reference evidence="10 11" key="1">
    <citation type="submission" date="2024-09" db="EMBL/GenBank/DDBJ databases">
        <title>Chromosome-scale assembly of Riccia fluitans.</title>
        <authorList>
            <person name="Paukszto L."/>
            <person name="Sawicki J."/>
            <person name="Karawczyk K."/>
            <person name="Piernik-Szablinska J."/>
            <person name="Szczecinska M."/>
            <person name="Mazdziarz M."/>
        </authorList>
    </citation>
    <scope>NUCLEOTIDE SEQUENCE [LARGE SCALE GENOMIC DNA]</scope>
    <source>
        <strain evidence="10">Rf_01</strain>
        <tissue evidence="10">Aerial parts of the thallus</tissue>
    </source>
</reference>